<keyword evidence="2" id="KW-1185">Reference proteome</keyword>
<proteinExistence type="predicted"/>
<gene>
    <name evidence="1" type="ORF">MLD38_034105</name>
</gene>
<reference evidence="2" key="1">
    <citation type="journal article" date="2023" name="Front. Plant Sci.">
        <title>Chromosomal-level genome assembly of Melastoma candidum provides insights into trichome evolution.</title>
        <authorList>
            <person name="Zhong Y."/>
            <person name="Wu W."/>
            <person name="Sun C."/>
            <person name="Zou P."/>
            <person name="Liu Y."/>
            <person name="Dai S."/>
            <person name="Zhou R."/>
        </authorList>
    </citation>
    <scope>NUCLEOTIDE SEQUENCE [LARGE SCALE GENOMIC DNA]</scope>
</reference>
<accession>A0ACB9M9E4</accession>
<dbReference type="EMBL" id="CM042889">
    <property type="protein sequence ID" value="KAI4320648.1"/>
    <property type="molecule type" value="Genomic_DNA"/>
</dbReference>
<comment type="caution">
    <text evidence="1">The sequence shown here is derived from an EMBL/GenBank/DDBJ whole genome shotgun (WGS) entry which is preliminary data.</text>
</comment>
<dbReference type="Proteomes" id="UP001057402">
    <property type="component" value="Chromosome 10"/>
</dbReference>
<name>A0ACB9M9E4_9MYRT</name>
<protein>
    <submittedName>
        <fullName evidence="1">Uncharacterized protein</fullName>
    </submittedName>
</protein>
<sequence length="428" mass="47579">MDLETNFKEDFPFSSIFLDIPNLKQHLPDNTPAVTAPRGLFSKPYASPSLHAFPSDPGLLPPNVGPFDCYHMQPIKGSSSNPFGTIGSRLNFPYQDGGFHQVPTLGYYGENSEFSHGMSLFHGDDALMFSRSVPTLNFYDLGKLSRGSAENVAPVMNNINRTLEINSMESNTARNANGSGETKWNVGNGQGKIDISTQTTSQHVKGQWNASEDNRLATLVKIYGDKKWSHIAKLMGGRAGKQCRERWNNHLKPNIKKNAWTKEEERILVTAHVMMGNKWAEMSKFIPGRSENSIKNHWYATKRRLLSSSSSSSMRKPSTDHSEPSSLEAYIGSLHPHPPKENPLVPNNKGKPVEGASSDGGPSFEFSPTFPEEEEEDEGYGDELLAGDWYEYCYDNELKLGMGMDGFDNMADGKKELDLLENIAYKGV</sequence>
<evidence type="ECO:0000313" key="2">
    <source>
        <dbReference type="Proteomes" id="UP001057402"/>
    </source>
</evidence>
<organism evidence="1 2">
    <name type="scientific">Melastoma candidum</name>
    <dbReference type="NCBI Taxonomy" id="119954"/>
    <lineage>
        <taxon>Eukaryota</taxon>
        <taxon>Viridiplantae</taxon>
        <taxon>Streptophyta</taxon>
        <taxon>Embryophyta</taxon>
        <taxon>Tracheophyta</taxon>
        <taxon>Spermatophyta</taxon>
        <taxon>Magnoliopsida</taxon>
        <taxon>eudicotyledons</taxon>
        <taxon>Gunneridae</taxon>
        <taxon>Pentapetalae</taxon>
        <taxon>rosids</taxon>
        <taxon>malvids</taxon>
        <taxon>Myrtales</taxon>
        <taxon>Melastomataceae</taxon>
        <taxon>Melastomatoideae</taxon>
        <taxon>Melastomateae</taxon>
        <taxon>Melastoma</taxon>
    </lineage>
</organism>
<evidence type="ECO:0000313" key="1">
    <source>
        <dbReference type="EMBL" id="KAI4320648.1"/>
    </source>
</evidence>